<name>A0A1W1VW15_9FIRM</name>
<evidence type="ECO:0000256" key="1">
    <source>
        <dbReference type="ARBA" id="ARBA00023002"/>
    </source>
</evidence>
<reference evidence="4 5" key="1">
    <citation type="submission" date="2017-04" db="EMBL/GenBank/DDBJ databases">
        <authorList>
            <person name="Afonso C.L."/>
            <person name="Miller P.J."/>
            <person name="Scott M.A."/>
            <person name="Spackman E."/>
            <person name="Goraichik I."/>
            <person name="Dimitrov K.M."/>
            <person name="Suarez D.L."/>
            <person name="Swayne D.E."/>
        </authorList>
    </citation>
    <scope>NUCLEOTIDE SEQUENCE [LARGE SCALE GENOMIC DNA]</scope>
    <source>
        <strain evidence="4 5">ToBE</strain>
    </source>
</reference>
<dbReference type="Proteomes" id="UP000192569">
    <property type="component" value="Chromosome I"/>
</dbReference>
<evidence type="ECO:0000313" key="4">
    <source>
        <dbReference type="EMBL" id="SMB97301.1"/>
    </source>
</evidence>
<evidence type="ECO:0000259" key="3">
    <source>
        <dbReference type="Pfam" id="PF22725"/>
    </source>
</evidence>
<dbReference type="Gene3D" id="3.40.50.720">
    <property type="entry name" value="NAD(P)-binding Rossmann-like Domain"/>
    <property type="match status" value="1"/>
</dbReference>
<evidence type="ECO:0000259" key="2">
    <source>
        <dbReference type="Pfam" id="PF01408"/>
    </source>
</evidence>
<gene>
    <name evidence="4" type="ORF">SAMN00808754_1812</name>
</gene>
<dbReference type="InterPro" id="IPR055170">
    <property type="entry name" value="GFO_IDH_MocA-like_dom"/>
</dbReference>
<organism evidence="4 5">
    <name type="scientific">Thermanaeromonas toyohensis ToBE</name>
    <dbReference type="NCBI Taxonomy" id="698762"/>
    <lineage>
        <taxon>Bacteria</taxon>
        <taxon>Bacillati</taxon>
        <taxon>Bacillota</taxon>
        <taxon>Clostridia</taxon>
        <taxon>Neomoorellales</taxon>
        <taxon>Neomoorellaceae</taxon>
        <taxon>Thermanaeromonas</taxon>
    </lineage>
</organism>
<dbReference type="InterPro" id="IPR050463">
    <property type="entry name" value="Gfo/Idh/MocA_oxidrdct_glycsds"/>
</dbReference>
<keyword evidence="5" id="KW-1185">Reference proteome</keyword>
<dbReference type="EMBL" id="LT838272">
    <property type="protein sequence ID" value="SMB97301.1"/>
    <property type="molecule type" value="Genomic_DNA"/>
</dbReference>
<dbReference type="AlphaFoldDB" id="A0A1W1VW15"/>
<feature type="domain" description="Gfo/Idh/MocA-like oxidoreductase N-terminal" evidence="2">
    <location>
        <begin position="6"/>
        <end position="126"/>
    </location>
</feature>
<dbReference type="GO" id="GO:0000166">
    <property type="term" value="F:nucleotide binding"/>
    <property type="evidence" value="ECO:0007669"/>
    <property type="project" value="InterPro"/>
</dbReference>
<accession>A0A1W1VW15</accession>
<protein>
    <submittedName>
        <fullName evidence="4">Predicted dehydrogenase</fullName>
    </submittedName>
</protein>
<dbReference type="GO" id="GO:0016491">
    <property type="term" value="F:oxidoreductase activity"/>
    <property type="evidence" value="ECO:0007669"/>
    <property type="project" value="UniProtKB-KW"/>
</dbReference>
<keyword evidence="1" id="KW-0560">Oxidoreductase</keyword>
<dbReference type="Pfam" id="PF01408">
    <property type="entry name" value="GFO_IDH_MocA"/>
    <property type="match status" value="1"/>
</dbReference>
<dbReference type="InterPro" id="IPR000683">
    <property type="entry name" value="Gfo/Idh/MocA-like_OxRdtase_N"/>
</dbReference>
<evidence type="ECO:0000313" key="5">
    <source>
        <dbReference type="Proteomes" id="UP000192569"/>
    </source>
</evidence>
<dbReference type="STRING" id="698762.SAMN00808754_1812"/>
<proteinExistence type="predicted"/>
<dbReference type="SUPFAM" id="SSF51735">
    <property type="entry name" value="NAD(P)-binding Rossmann-fold domains"/>
    <property type="match status" value="1"/>
</dbReference>
<dbReference type="Pfam" id="PF22725">
    <property type="entry name" value="GFO_IDH_MocA_C3"/>
    <property type="match status" value="1"/>
</dbReference>
<dbReference type="Gene3D" id="3.30.360.10">
    <property type="entry name" value="Dihydrodipicolinate Reductase, domain 2"/>
    <property type="match status" value="1"/>
</dbReference>
<feature type="domain" description="GFO/IDH/MocA-like oxidoreductase" evidence="3">
    <location>
        <begin position="144"/>
        <end position="278"/>
    </location>
</feature>
<dbReference type="InterPro" id="IPR036291">
    <property type="entry name" value="NAD(P)-bd_dom_sf"/>
</dbReference>
<dbReference type="SUPFAM" id="SSF55347">
    <property type="entry name" value="Glyceraldehyde-3-phosphate dehydrogenase-like, C-terminal domain"/>
    <property type="match status" value="1"/>
</dbReference>
<dbReference type="PANTHER" id="PTHR43818:SF11">
    <property type="entry name" value="BCDNA.GH03377"/>
    <property type="match status" value="1"/>
</dbReference>
<sequence>MTLKLGIGMLGYGFMAKAHTNAYKKIKYIFHPFPAEIELIAICGRDKNKAQEAAQRYQYQKWVIHWQDLVEDESIQVLDNTATNDVHCEPCIAALEAGKHVIVEKPMALTLAEARKMYEVAKEAEKKGIKHMVAFNYRFVPALRLARKLINEGKLGRIYQFRSNFLSDRLSNPQAPWAWRLSKEKAGSGVLGDLNSHAIDMVRFLLQTEVQAVLAWNPTLISHRLTPEGKSCPVEVDDVSLIWLKLANGAVACLEASKVATGYKTTWRIEIHGSEGALAFDLIRGNELQFFSRRDPVEIQGFRLIHVTEPEVHDYISYWWPRGHGLGWEHYHINMLEHFLRCIATGDNVAPWGATFLDGLRCQEVIEAALTSSRQGGWIELVY</sequence>
<dbReference type="PANTHER" id="PTHR43818">
    <property type="entry name" value="BCDNA.GH03377"/>
    <property type="match status" value="1"/>
</dbReference>